<dbReference type="EMBL" id="CAJFDI010000005">
    <property type="protein sequence ID" value="CAD5230260.1"/>
    <property type="molecule type" value="Genomic_DNA"/>
</dbReference>
<dbReference type="eggNOG" id="ENOG502SCX1">
    <property type="taxonomic scope" value="Eukaryota"/>
</dbReference>
<dbReference type="PANTHER" id="PTHR46669:SF1">
    <property type="entry name" value="LEUCINE-RICH PPR MOTIF-CONTAINING PROTEIN, MITOCHONDRIAL"/>
    <property type="match status" value="1"/>
</dbReference>
<protein>
    <submittedName>
        <fullName evidence="1">(pine wood nematode) hypothetical protein</fullName>
    </submittedName>
</protein>
<dbReference type="GO" id="GO:0003730">
    <property type="term" value="F:mRNA 3'-UTR binding"/>
    <property type="evidence" value="ECO:0007669"/>
    <property type="project" value="TreeGrafter"/>
</dbReference>
<dbReference type="AlphaFoldDB" id="A0A1I7RWX3"/>
<name>A0A1I7RWX3_BURXY</name>
<reference evidence="1" key="2">
    <citation type="submission" date="2020-09" db="EMBL/GenBank/DDBJ databases">
        <authorList>
            <person name="Kikuchi T."/>
        </authorList>
    </citation>
    <scope>NUCLEOTIDE SEQUENCE</scope>
    <source>
        <strain evidence="1">Ka4C1</strain>
    </source>
</reference>
<dbReference type="InterPro" id="IPR033490">
    <property type="entry name" value="LRP130"/>
</dbReference>
<dbReference type="GO" id="GO:0070129">
    <property type="term" value="P:regulation of mitochondrial translation"/>
    <property type="evidence" value="ECO:0007669"/>
    <property type="project" value="TreeGrafter"/>
</dbReference>
<dbReference type="Proteomes" id="UP000095284">
    <property type="component" value="Unplaced"/>
</dbReference>
<evidence type="ECO:0000313" key="2">
    <source>
        <dbReference type="Proteomes" id="UP000095284"/>
    </source>
</evidence>
<dbReference type="GO" id="GO:0005634">
    <property type="term" value="C:nucleus"/>
    <property type="evidence" value="ECO:0007669"/>
    <property type="project" value="TreeGrafter"/>
</dbReference>
<evidence type="ECO:0000313" key="3">
    <source>
        <dbReference type="Proteomes" id="UP000659654"/>
    </source>
</evidence>
<organism evidence="2 4">
    <name type="scientific">Bursaphelenchus xylophilus</name>
    <name type="common">Pinewood nematode worm</name>
    <name type="synonym">Aphelenchoides xylophilus</name>
    <dbReference type="NCBI Taxonomy" id="6326"/>
    <lineage>
        <taxon>Eukaryota</taxon>
        <taxon>Metazoa</taxon>
        <taxon>Ecdysozoa</taxon>
        <taxon>Nematoda</taxon>
        <taxon>Chromadorea</taxon>
        <taxon>Rhabditida</taxon>
        <taxon>Tylenchina</taxon>
        <taxon>Tylenchomorpha</taxon>
        <taxon>Aphelenchoidea</taxon>
        <taxon>Aphelenchoididae</taxon>
        <taxon>Bursaphelenchus</taxon>
    </lineage>
</organism>
<evidence type="ECO:0000313" key="4">
    <source>
        <dbReference type="WBParaSite" id="BXY_0523600.1"/>
    </source>
</evidence>
<dbReference type="GO" id="GO:0005739">
    <property type="term" value="C:mitochondrion"/>
    <property type="evidence" value="ECO:0007669"/>
    <property type="project" value="TreeGrafter"/>
</dbReference>
<accession>A0A1I7RWX3</accession>
<dbReference type="WBParaSite" id="BXY_0523600.1">
    <property type="protein sequence ID" value="BXY_0523600.1"/>
    <property type="gene ID" value="BXY_0523600"/>
</dbReference>
<dbReference type="SMR" id="A0A1I7RWX3"/>
<dbReference type="OrthoDB" id="185373at2759"/>
<evidence type="ECO:0000313" key="1">
    <source>
        <dbReference type="EMBL" id="CAD5230260.1"/>
    </source>
</evidence>
<dbReference type="Proteomes" id="UP000582659">
    <property type="component" value="Unassembled WGS sequence"/>
</dbReference>
<keyword evidence="3" id="KW-1185">Reference proteome</keyword>
<dbReference type="Proteomes" id="UP000659654">
    <property type="component" value="Unassembled WGS sequence"/>
</dbReference>
<dbReference type="PANTHER" id="PTHR46669">
    <property type="entry name" value="LEUCINE-RICH PPR MOTIF-CONTAINING PROTEIN, MITOCHONDRIAL"/>
    <property type="match status" value="1"/>
</dbReference>
<sequence length="1050" mass="117442">MLRFGSFRLNQQIVVRYVNSSAAFVTSNPGLNAAAAPRFPRRTALHRPSPAVQAALNHQRALIEKHKDAVEVLDESNIFNLTDGLEFSSSVSFPALRAVKKLISKSPEKINALSDQRLAVLVSAAGQKSELNVEKSLRAGYLKEIWPKILAAENFGLEALNAYLETSVLLDETFSLTSVLDILAEKNLTANSKTYENLVAGANAQGNIQAIVEIIKEMKANNIPLSQTAVEKWVECLGLKDARKDFKAVIQAFKSSLDPFRLYVSASIGLARAGKGAECTEILVDLPSAETRASPKNVDLVIKLFNLLVKNKVAKAAEIVRPYLPEGRLDFTQQAHLRVALIQALKNKVPAENTAQIIELVREDKAVRYSLINHSYRYFLETYEHALAHGLDAEKIVKQLVKWTSVLKANDLSQNPLADVVQQAILEKVPVKELYKTFIHSQEAQDLMAEEGQRAHIFIPLVNQVVKQLPESKIADSTFKELIFLCNSTRGGSFSTLATALAQKSVPYIKSVLNSIENNSFLVTEIVGVMLSNEQLDRLSELMTTKLETEKDVRIMINRVINPIMRNLKSNKFNEEDLPAISKVIANGFNASDKSAQTPGGEAIAAILAASTIADARVEKLIKLLVDEPKVTIGSAEIKRIEAKLLEVNLPHRAGLIKYLKRKSTTYQRWQTTEDIGELEREAESLEKAEDVPAGVLLTLYEVILKKAVAEKNVPAIMNTLPKFYKKEKDQSDVKIFKGRIVEAHNMALLENMNNEAWEAADLLWNLKPLKNVETVLLYALTLCRRGMTEEAHEVLKNFKSAALNLQPSYFNNVASSSVLKAAGEPEIEQFLKLLSKEFNIKSTWKARLKAEVKMNKLRALMEQKKLDEAFTVCMETSKECGYAFGAFELMNEALQAENQVLVKKLKTLIISVEDINTFIITFGVCLLERGDKRGVDLLKSKIEYIPSKKLTELTQREFNLKNPEIMHLLFNIFNKPENSVLELEDLMRKTAELYERQNNLDGLKRLFDDAKSSSIPLNAKIRVQFESSIKKLESASKSTETHRESAEAK</sequence>
<reference evidence="4" key="1">
    <citation type="submission" date="2016-11" db="UniProtKB">
        <authorList>
            <consortium name="WormBaseParasite"/>
        </authorList>
    </citation>
    <scope>IDENTIFICATION</scope>
</reference>
<gene>
    <name evidence="1" type="ORF">BXYJ_LOCUS10898</name>
</gene>
<dbReference type="EMBL" id="CAJFCV020000005">
    <property type="protein sequence ID" value="CAG9121177.1"/>
    <property type="molecule type" value="Genomic_DNA"/>
</dbReference>
<proteinExistence type="predicted"/>